<feature type="non-terminal residue" evidence="4">
    <location>
        <position position="1"/>
    </location>
</feature>
<dbReference type="PANTHER" id="PTHR43853:SF8">
    <property type="entry name" value="3-KETOACYL-COA THIOLASE, PEROXISOMAL"/>
    <property type="match status" value="1"/>
</dbReference>
<keyword evidence="1" id="KW-0276">Fatty acid metabolism</keyword>
<dbReference type="GO" id="GO:0010124">
    <property type="term" value="P:phenylacetate catabolic process"/>
    <property type="evidence" value="ECO:0007669"/>
    <property type="project" value="TreeGrafter"/>
</dbReference>
<keyword evidence="2" id="KW-0443">Lipid metabolism</keyword>
<dbReference type="GO" id="GO:0003988">
    <property type="term" value="F:acetyl-CoA C-acyltransferase activity"/>
    <property type="evidence" value="ECO:0007669"/>
    <property type="project" value="TreeGrafter"/>
</dbReference>
<dbReference type="Proteomes" id="UP001140091">
    <property type="component" value="Unassembled WGS sequence"/>
</dbReference>
<name>A0A9W8JSG8_9AGAR</name>
<dbReference type="PANTHER" id="PTHR43853">
    <property type="entry name" value="3-KETOACYL-COA THIOLASE, PEROXISOMAL"/>
    <property type="match status" value="1"/>
</dbReference>
<reference evidence="4" key="1">
    <citation type="submission" date="2022-06" db="EMBL/GenBank/DDBJ databases">
        <title>Genome Sequence of Candolleomyces eurysporus.</title>
        <authorList>
            <person name="Buettner E."/>
        </authorList>
    </citation>
    <scope>NUCLEOTIDE SEQUENCE</scope>
    <source>
        <strain evidence="4">VTCC 930004</strain>
    </source>
</reference>
<evidence type="ECO:0000259" key="3">
    <source>
        <dbReference type="Pfam" id="PF00108"/>
    </source>
</evidence>
<keyword evidence="5" id="KW-1185">Reference proteome</keyword>
<dbReference type="InterPro" id="IPR016039">
    <property type="entry name" value="Thiolase-like"/>
</dbReference>
<dbReference type="InterPro" id="IPR020616">
    <property type="entry name" value="Thiolase_N"/>
</dbReference>
<dbReference type="SUPFAM" id="SSF53901">
    <property type="entry name" value="Thiolase-like"/>
    <property type="match status" value="2"/>
</dbReference>
<comment type="caution">
    <text evidence="4">The sequence shown here is derived from an EMBL/GenBank/DDBJ whole genome shotgun (WGS) entry which is preliminary data.</text>
</comment>
<evidence type="ECO:0000256" key="2">
    <source>
        <dbReference type="ARBA" id="ARBA00023098"/>
    </source>
</evidence>
<proteinExistence type="predicted"/>
<organism evidence="4 5">
    <name type="scientific">Candolleomyces eurysporus</name>
    <dbReference type="NCBI Taxonomy" id="2828524"/>
    <lineage>
        <taxon>Eukaryota</taxon>
        <taxon>Fungi</taxon>
        <taxon>Dikarya</taxon>
        <taxon>Basidiomycota</taxon>
        <taxon>Agaricomycotina</taxon>
        <taxon>Agaricomycetes</taxon>
        <taxon>Agaricomycetidae</taxon>
        <taxon>Agaricales</taxon>
        <taxon>Agaricineae</taxon>
        <taxon>Psathyrellaceae</taxon>
        <taxon>Candolleomyces</taxon>
    </lineage>
</organism>
<protein>
    <recommendedName>
        <fullName evidence="3">Thiolase N-terminal domain-containing protein</fullName>
    </recommendedName>
</protein>
<accession>A0A9W8JSG8</accession>
<dbReference type="GO" id="GO:0006635">
    <property type="term" value="P:fatty acid beta-oxidation"/>
    <property type="evidence" value="ECO:0007669"/>
    <property type="project" value="TreeGrafter"/>
</dbReference>
<dbReference type="Gene3D" id="3.40.47.10">
    <property type="match status" value="2"/>
</dbReference>
<sequence>MASLHAGVPVKSSINTVNTRCLSGLSAITQIANEIKAGQIEIGIGAGVESMTNGCGSGTMASVSNKVLTNPGAEGWLLPMGITSKNFIASYNVTHVTNNAFAARCFQNAAATQKFKDEIVPMGAKPVDPKTEEKVLAESDDGIRDSVTPESLGKLTLAFKKDGSRHARDAAVLFTKRSVSASLSSARLSLVPSLVSLPRSGVGPAYAISRALGLLGLSLKDIDSYEIDEAFAN</sequence>
<gene>
    <name evidence="4" type="ORF">H1R20_g1130</name>
</gene>
<evidence type="ECO:0000313" key="4">
    <source>
        <dbReference type="EMBL" id="KAJ2935965.1"/>
    </source>
</evidence>
<dbReference type="OrthoDB" id="5404651at2759"/>
<feature type="domain" description="Thiolase N-terminal" evidence="3">
    <location>
        <begin position="2"/>
        <end position="171"/>
    </location>
</feature>
<dbReference type="AlphaFoldDB" id="A0A9W8JSG8"/>
<evidence type="ECO:0000313" key="5">
    <source>
        <dbReference type="Proteomes" id="UP001140091"/>
    </source>
</evidence>
<evidence type="ECO:0000256" key="1">
    <source>
        <dbReference type="ARBA" id="ARBA00022832"/>
    </source>
</evidence>
<dbReference type="GO" id="GO:0005777">
    <property type="term" value="C:peroxisome"/>
    <property type="evidence" value="ECO:0007669"/>
    <property type="project" value="TreeGrafter"/>
</dbReference>
<dbReference type="Pfam" id="PF00108">
    <property type="entry name" value="Thiolase_N"/>
    <property type="match status" value="1"/>
</dbReference>
<dbReference type="EMBL" id="JANBPK010000240">
    <property type="protein sequence ID" value="KAJ2935965.1"/>
    <property type="molecule type" value="Genomic_DNA"/>
</dbReference>
<dbReference type="InterPro" id="IPR050215">
    <property type="entry name" value="Thiolase-like_sf_Thiolase"/>
</dbReference>